<evidence type="ECO:0000313" key="3">
    <source>
        <dbReference type="Proteomes" id="UP000307140"/>
    </source>
</evidence>
<dbReference type="EMBL" id="VANR01000002">
    <property type="protein sequence ID" value="TMM31163.1"/>
    <property type="molecule type" value="Genomic_DNA"/>
</dbReference>
<evidence type="ECO:0000313" key="2">
    <source>
        <dbReference type="EMBL" id="TMM31163.1"/>
    </source>
</evidence>
<keyword evidence="3" id="KW-1185">Reference proteome</keyword>
<keyword evidence="1" id="KW-0472">Membrane</keyword>
<dbReference type="RefSeq" id="WP_138534893.1">
    <property type="nucleotide sequence ID" value="NZ_VANR01000002.1"/>
</dbReference>
<accession>A0A5S3N788</accession>
<organism evidence="2 3">
    <name type="scientific">Polaribacter aestuariivivens</name>
    <dbReference type="NCBI Taxonomy" id="2304626"/>
    <lineage>
        <taxon>Bacteria</taxon>
        <taxon>Pseudomonadati</taxon>
        <taxon>Bacteroidota</taxon>
        <taxon>Flavobacteriia</taxon>
        <taxon>Flavobacteriales</taxon>
        <taxon>Flavobacteriaceae</taxon>
    </lineage>
</organism>
<sequence>MKDNIEEIDKLIKETLSKEEAKFYDGLQEQNLFGMIGGLYKGKNVWLTIVMHLISVVAFGLLIYCLIQTFDVENTNDLILWIAGFFFSFIVMSMLKIFAWMQMHKNATLREMKRLELLITANQKP</sequence>
<name>A0A5S3N788_9FLAO</name>
<reference evidence="2 3" key="1">
    <citation type="submission" date="2019-05" db="EMBL/GenBank/DDBJ databases">
        <title>Polaribacter aestuariivivens sp. nov., isolated from a tidal flat.</title>
        <authorList>
            <person name="Yoon J.-H."/>
        </authorList>
    </citation>
    <scope>NUCLEOTIDE SEQUENCE [LARGE SCALE GENOMIC DNA]</scope>
    <source>
        <strain evidence="2 3">DBTF-3</strain>
    </source>
</reference>
<protein>
    <submittedName>
        <fullName evidence="2">Uncharacterized protein</fullName>
    </submittedName>
</protein>
<keyword evidence="1" id="KW-1133">Transmembrane helix</keyword>
<dbReference type="InterPro" id="IPR046659">
    <property type="entry name" value="DUF6768"/>
</dbReference>
<comment type="caution">
    <text evidence="2">The sequence shown here is derived from an EMBL/GenBank/DDBJ whole genome shotgun (WGS) entry which is preliminary data.</text>
</comment>
<proteinExistence type="predicted"/>
<keyword evidence="1" id="KW-0812">Transmembrane</keyword>
<dbReference type="AlphaFoldDB" id="A0A5S3N788"/>
<dbReference type="Proteomes" id="UP000307140">
    <property type="component" value="Unassembled WGS sequence"/>
</dbReference>
<feature type="transmembrane region" description="Helical" evidence="1">
    <location>
        <begin position="79"/>
        <end position="100"/>
    </location>
</feature>
<dbReference type="Pfam" id="PF20556">
    <property type="entry name" value="DUF6768"/>
    <property type="match status" value="1"/>
</dbReference>
<gene>
    <name evidence="2" type="ORF">FDT66_04125</name>
</gene>
<feature type="transmembrane region" description="Helical" evidence="1">
    <location>
        <begin position="45"/>
        <end position="67"/>
    </location>
</feature>
<evidence type="ECO:0000256" key="1">
    <source>
        <dbReference type="SAM" id="Phobius"/>
    </source>
</evidence>
<dbReference type="OrthoDB" id="981351at2"/>